<dbReference type="EMBL" id="AP014946">
    <property type="protein sequence ID" value="BAT59020.1"/>
    <property type="molecule type" value="Genomic_DNA"/>
</dbReference>
<sequence length="106" mass="11661">MQLLPVPPRRLALSAPVRAPEPVKSHVALHTPVVAMPSCGVYLTLRSVDDALVFVHRYLMQERSGQLDGIRTERLLQLASVSPTRGVRQAATIALRDLLRAENMLG</sequence>
<organism evidence="1 2">
    <name type="scientific">Variibacter gotjawalensis</name>
    <dbReference type="NCBI Taxonomy" id="1333996"/>
    <lineage>
        <taxon>Bacteria</taxon>
        <taxon>Pseudomonadati</taxon>
        <taxon>Pseudomonadota</taxon>
        <taxon>Alphaproteobacteria</taxon>
        <taxon>Hyphomicrobiales</taxon>
        <taxon>Nitrobacteraceae</taxon>
        <taxon>Variibacter</taxon>
    </lineage>
</organism>
<keyword evidence="2" id="KW-1185">Reference proteome</keyword>
<dbReference type="KEGG" id="vgo:GJW-30_1_01549"/>
<evidence type="ECO:0000313" key="2">
    <source>
        <dbReference type="Proteomes" id="UP000236884"/>
    </source>
</evidence>
<accession>A0A0S3PT18</accession>
<dbReference type="Proteomes" id="UP000236884">
    <property type="component" value="Chromosome"/>
</dbReference>
<name>A0A0S3PT18_9BRAD</name>
<proteinExistence type="predicted"/>
<evidence type="ECO:0000313" key="1">
    <source>
        <dbReference type="EMBL" id="BAT59020.1"/>
    </source>
</evidence>
<gene>
    <name evidence="1" type="ORF">GJW-30_1_01549</name>
</gene>
<dbReference type="AlphaFoldDB" id="A0A0S3PT18"/>
<protein>
    <submittedName>
        <fullName evidence="1">Uncharacterized protein</fullName>
    </submittedName>
</protein>
<reference evidence="1 2" key="1">
    <citation type="submission" date="2015-08" db="EMBL/GenBank/DDBJ databases">
        <title>Investigation of the bacterial diversity of lava forest soil.</title>
        <authorList>
            <person name="Lee J.S."/>
        </authorList>
    </citation>
    <scope>NUCLEOTIDE SEQUENCE [LARGE SCALE GENOMIC DNA]</scope>
    <source>
        <strain evidence="1 2">GJW-30</strain>
    </source>
</reference>